<sequence length="125" mass="14050">MTPIHLVISEFSEIPGTGASRFWGHPDLPHGNDWPAYTGDDGNEYPYVFMCQVNLKDIAHYDTCDLLPHNGLLSFFARIGNYLGDFSDTCRIGGSISDKDDVKVMYFPDCSILEENRYHGRDGPT</sequence>
<reference evidence="1" key="1">
    <citation type="submission" date="2020-10" db="EMBL/GenBank/DDBJ databases">
        <authorList>
            <person name="Gilroy R."/>
        </authorList>
    </citation>
    <scope>NUCLEOTIDE SEQUENCE</scope>
    <source>
        <strain evidence="1">G3-8215</strain>
    </source>
</reference>
<name>A0A940IIQ2_9BACT</name>
<evidence type="ECO:0000313" key="1">
    <source>
        <dbReference type="EMBL" id="MBO8484030.1"/>
    </source>
</evidence>
<accession>A0A940IIQ2</accession>
<proteinExistence type="predicted"/>
<organism evidence="1 2">
    <name type="scientific">Candidatus Cryptobacteroides avicola</name>
    <dbReference type="NCBI Taxonomy" id="2840757"/>
    <lineage>
        <taxon>Bacteria</taxon>
        <taxon>Pseudomonadati</taxon>
        <taxon>Bacteroidota</taxon>
        <taxon>Bacteroidia</taxon>
        <taxon>Bacteroidales</taxon>
        <taxon>Candidatus Cryptobacteroides</taxon>
    </lineage>
</organism>
<dbReference type="AlphaFoldDB" id="A0A940IIQ2"/>
<dbReference type="EMBL" id="JADILV010000054">
    <property type="protein sequence ID" value="MBO8484030.1"/>
    <property type="molecule type" value="Genomic_DNA"/>
</dbReference>
<comment type="caution">
    <text evidence="1">The sequence shown here is derived from an EMBL/GenBank/DDBJ whole genome shotgun (WGS) entry which is preliminary data.</text>
</comment>
<dbReference type="InterPro" id="IPR035948">
    <property type="entry name" value="YwqG-like_sf"/>
</dbReference>
<reference evidence="1" key="2">
    <citation type="journal article" date="2021" name="PeerJ">
        <title>Extensive microbial diversity within the chicken gut microbiome revealed by metagenomics and culture.</title>
        <authorList>
            <person name="Gilroy R."/>
            <person name="Ravi A."/>
            <person name="Getino M."/>
            <person name="Pursley I."/>
            <person name="Horton D.L."/>
            <person name="Alikhan N.F."/>
            <person name="Baker D."/>
            <person name="Gharbi K."/>
            <person name="Hall N."/>
            <person name="Watson M."/>
            <person name="Adriaenssens E.M."/>
            <person name="Foster-Nyarko E."/>
            <person name="Jarju S."/>
            <person name="Secka A."/>
            <person name="Antonio M."/>
            <person name="Oren A."/>
            <person name="Chaudhuri R.R."/>
            <person name="La Ragione R."/>
            <person name="Hildebrand F."/>
            <person name="Pallen M.J."/>
        </authorList>
    </citation>
    <scope>NUCLEOTIDE SEQUENCE</scope>
    <source>
        <strain evidence="1">G3-8215</strain>
    </source>
</reference>
<evidence type="ECO:0000313" key="2">
    <source>
        <dbReference type="Proteomes" id="UP000725002"/>
    </source>
</evidence>
<dbReference type="Proteomes" id="UP000725002">
    <property type="component" value="Unassembled WGS sequence"/>
</dbReference>
<dbReference type="Pfam" id="PF09234">
    <property type="entry name" value="DUF1963"/>
    <property type="match status" value="1"/>
</dbReference>
<protein>
    <submittedName>
        <fullName evidence="1">DUF1963 domain-containing protein</fullName>
    </submittedName>
</protein>
<dbReference type="Gene3D" id="2.30.320.10">
    <property type="entry name" value="YwqG-like"/>
    <property type="match status" value="1"/>
</dbReference>
<gene>
    <name evidence="1" type="ORF">IAB75_07965</name>
</gene>
<dbReference type="SUPFAM" id="SSF103032">
    <property type="entry name" value="Hypothetical protein YwqG"/>
    <property type="match status" value="1"/>
</dbReference>
<dbReference type="InterPro" id="IPR015315">
    <property type="entry name" value="DUF1963"/>
</dbReference>